<dbReference type="Proteomes" id="UP000278162">
    <property type="component" value="Unassembled WGS sequence"/>
</dbReference>
<organism evidence="1 2">
    <name type="scientific">Pseudomonas putida</name>
    <name type="common">Arthrobacter siderocapsulatus</name>
    <dbReference type="NCBI Taxonomy" id="303"/>
    <lineage>
        <taxon>Bacteria</taxon>
        <taxon>Pseudomonadati</taxon>
        <taxon>Pseudomonadota</taxon>
        <taxon>Gammaproteobacteria</taxon>
        <taxon>Pseudomonadales</taxon>
        <taxon>Pseudomonadaceae</taxon>
        <taxon>Pseudomonas</taxon>
    </lineage>
</organism>
<proteinExistence type="predicted"/>
<sequence length="88" mass="10351">MGCQNLIITLEDIKKYKCFVAFHEHLLHVGDISEVEFSQAVSEKKYFWETYILIKYPQDVVQRIATDALRSPIEAWDIAKYEQDKKIA</sequence>
<name>A0A3M8SKG4_PSEPU</name>
<dbReference type="EMBL" id="RJAI01000079">
    <property type="protein sequence ID" value="RNF81679.1"/>
    <property type="molecule type" value="Genomic_DNA"/>
</dbReference>
<comment type="caution">
    <text evidence="1">The sequence shown here is derived from an EMBL/GenBank/DDBJ whole genome shotgun (WGS) entry which is preliminary data.</text>
</comment>
<accession>A0A3M8SKG4</accession>
<evidence type="ECO:0000313" key="2">
    <source>
        <dbReference type="Proteomes" id="UP000278162"/>
    </source>
</evidence>
<evidence type="ECO:0000313" key="1">
    <source>
        <dbReference type="EMBL" id="RNF81679.1"/>
    </source>
</evidence>
<protein>
    <submittedName>
        <fullName evidence="1">Integrase</fullName>
    </submittedName>
</protein>
<gene>
    <name evidence="1" type="ORF">EFK07_25905</name>
</gene>
<reference evidence="1 2" key="1">
    <citation type="submission" date="2018-10" db="EMBL/GenBank/DDBJ databases">
        <title>An outbreak of IMP-63 producing strain in France.</title>
        <authorList>
            <person name="Bour M."/>
            <person name="Liapis E."/>
            <person name="Plesiat P."/>
        </authorList>
    </citation>
    <scope>NUCLEOTIDE SEQUENCE [LARGE SCALE GENOMIC DNA]</scope>
    <source>
        <strain evidence="1 2">12917</strain>
    </source>
</reference>
<dbReference type="AlphaFoldDB" id="A0A3M8SKG4"/>